<feature type="domain" description="PHD-type" evidence="11">
    <location>
        <begin position="34"/>
        <end position="84"/>
    </location>
</feature>
<feature type="compositionally biased region" description="Polar residues" evidence="10">
    <location>
        <begin position="522"/>
        <end position="536"/>
    </location>
</feature>
<dbReference type="GO" id="GO:0000122">
    <property type="term" value="P:negative regulation of transcription by RNA polymerase II"/>
    <property type="evidence" value="ECO:0007669"/>
    <property type="project" value="TreeGrafter"/>
</dbReference>
<feature type="compositionally biased region" description="Polar residues" evidence="10">
    <location>
        <begin position="168"/>
        <end position="179"/>
    </location>
</feature>
<dbReference type="PANTHER" id="PTHR10071">
    <property type="entry name" value="TRANSCRIPTION FACTOR GATA FAMILY MEMBER"/>
    <property type="match status" value="1"/>
</dbReference>
<dbReference type="PROSITE" id="PS50016">
    <property type="entry name" value="ZF_PHD_2"/>
    <property type="match status" value="1"/>
</dbReference>
<dbReference type="SMART" id="SM00401">
    <property type="entry name" value="ZnF_GATA"/>
    <property type="match status" value="1"/>
</dbReference>
<dbReference type="OrthoDB" id="515401at2759"/>
<keyword evidence="8" id="KW-0539">Nucleus</keyword>
<accession>A0A2J6TB51</accession>
<dbReference type="AlphaFoldDB" id="A0A2J6TB51"/>
<comment type="subcellular location">
    <subcellularLocation>
        <location evidence="1">Nucleus</location>
    </subcellularLocation>
</comment>
<keyword evidence="7" id="KW-0804">Transcription</keyword>
<evidence type="ECO:0000256" key="7">
    <source>
        <dbReference type="ARBA" id="ARBA00023163"/>
    </source>
</evidence>
<evidence type="ECO:0000256" key="6">
    <source>
        <dbReference type="ARBA" id="ARBA00023063"/>
    </source>
</evidence>
<name>A0A2J6TB51_9HELO</name>
<dbReference type="InterPro" id="IPR019786">
    <property type="entry name" value="Zinc_finger_PHD-type_CS"/>
</dbReference>
<dbReference type="InterPro" id="IPR013088">
    <property type="entry name" value="Znf_NHR/GATA"/>
</dbReference>
<dbReference type="RefSeq" id="XP_024737164.1">
    <property type="nucleotide sequence ID" value="XM_024886830.1"/>
</dbReference>
<evidence type="ECO:0000313" key="14">
    <source>
        <dbReference type="Proteomes" id="UP000235371"/>
    </source>
</evidence>
<dbReference type="InterPro" id="IPR039355">
    <property type="entry name" value="Transcription_factor_GATA"/>
</dbReference>
<dbReference type="GO" id="GO:0000978">
    <property type="term" value="F:RNA polymerase II cis-regulatory region sequence-specific DNA binding"/>
    <property type="evidence" value="ECO:0007669"/>
    <property type="project" value="TreeGrafter"/>
</dbReference>
<dbReference type="Gene3D" id="3.30.50.10">
    <property type="entry name" value="Erythroid Transcription Factor GATA-1, subunit A"/>
    <property type="match status" value="1"/>
</dbReference>
<keyword evidence="14" id="KW-1185">Reference proteome</keyword>
<evidence type="ECO:0000256" key="4">
    <source>
        <dbReference type="ARBA" id="ARBA00022833"/>
    </source>
</evidence>
<feature type="region of interest" description="Disordered" evidence="10">
    <location>
        <begin position="163"/>
        <end position="217"/>
    </location>
</feature>
<feature type="region of interest" description="Disordered" evidence="10">
    <location>
        <begin position="668"/>
        <end position="785"/>
    </location>
</feature>
<protein>
    <recommendedName>
        <fullName evidence="15">PHD-type domain-containing protein</fullName>
    </recommendedName>
</protein>
<dbReference type="InterPro" id="IPR013083">
    <property type="entry name" value="Znf_RING/FYVE/PHD"/>
</dbReference>
<feature type="region of interest" description="Disordered" evidence="10">
    <location>
        <begin position="106"/>
        <end position="138"/>
    </location>
</feature>
<evidence type="ECO:0000256" key="8">
    <source>
        <dbReference type="ARBA" id="ARBA00023242"/>
    </source>
</evidence>
<dbReference type="InterPro" id="IPR019787">
    <property type="entry name" value="Znf_PHD-finger"/>
</dbReference>
<evidence type="ECO:0000256" key="1">
    <source>
        <dbReference type="ARBA" id="ARBA00004123"/>
    </source>
</evidence>
<feature type="region of interest" description="Disordered" evidence="10">
    <location>
        <begin position="230"/>
        <end position="255"/>
    </location>
</feature>
<feature type="compositionally biased region" description="Polar residues" evidence="10">
    <location>
        <begin position="572"/>
        <end position="595"/>
    </location>
</feature>
<feature type="region of interest" description="Disordered" evidence="10">
    <location>
        <begin position="1"/>
        <end position="28"/>
    </location>
</feature>
<dbReference type="Proteomes" id="UP000235371">
    <property type="component" value="Unassembled WGS sequence"/>
</dbReference>
<dbReference type="Gene3D" id="3.30.40.10">
    <property type="entry name" value="Zinc/RING finger domain, C3HC4 (zinc finger)"/>
    <property type="match status" value="1"/>
</dbReference>
<proteinExistence type="predicted"/>
<evidence type="ECO:0000256" key="9">
    <source>
        <dbReference type="PROSITE-ProRule" id="PRU00094"/>
    </source>
</evidence>
<dbReference type="Pfam" id="PF00628">
    <property type="entry name" value="PHD"/>
    <property type="match status" value="1"/>
</dbReference>
<evidence type="ECO:0000256" key="3">
    <source>
        <dbReference type="ARBA" id="ARBA00022771"/>
    </source>
</evidence>
<feature type="compositionally biased region" description="Low complexity" evidence="10">
    <location>
        <begin position="707"/>
        <end position="722"/>
    </location>
</feature>
<dbReference type="Pfam" id="PF00320">
    <property type="entry name" value="GATA"/>
    <property type="match status" value="1"/>
</dbReference>
<evidence type="ECO:0000259" key="12">
    <source>
        <dbReference type="PROSITE" id="PS50114"/>
    </source>
</evidence>
<evidence type="ECO:0000256" key="5">
    <source>
        <dbReference type="ARBA" id="ARBA00023015"/>
    </source>
</evidence>
<keyword evidence="3 9" id="KW-0863">Zinc-finger</keyword>
<dbReference type="InterPro" id="IPR000679">
    <property type="entry name" value="Znf_GATA"/>
</dbReference>
<feature type="domain" description="GATA-type" evidence="12">
    <location>
        <begin position="617"/>
        <end position="670"/>
    </location>
</feature>
<dbReference type="InParanoid" id="A0A2J6TB51"/>
<evidence type="ECO:0000259" key="11">
    <source>
        <dbReference type="PROSITE" id="PS50016"/>
    </source>
</evidence>
<dbReference type="GO" id="GO:0000981">
    <property type="term" value="F:DNA-binding transcription factor activity, RNA polymerase II-specific"/>
    <property type="evidence" value="ECO:0007669"/>
    <property type="project" value="TreeGrafter"/>
</dbReference>
<dbReference type="SMART" id="SM00249">
    <property type="entry name" value="PHD"/>
    <property type="match status" value="1"/>
</dbReference>
<dbReference type="SUPFAM" id="SSF57716">
    <property type="entry name" value="Glucocorticoid receptor-like (DNA-binding domain)"/>
    <property type="match status" value="1"/>
</dbReference>
<evidence type="ECO:0000256" key="10">
    <source>
        <dbReference type="SAM" id="MobiDB-lite"/>
    </source>
</evidence>
<keyword evidence="6" id="KW-0534">Nitrate assimilation</keyword>
<dbReference type="FunFam" id="3.30.50.10:FF:000007">
    <property type="entry name" value="Nitrogen regulatory AreA, N-terminal"/>
    <property type="match status" value="1"/>
</dbReference>
<dbReference type="InterPro" id="IPR001965">
    <property type="entry name" value="Znf_PHD"/>
</dbReference>
<dbReference type="PROSITE" id="PS00344">
    <property type="entry name" value="GATA_ZN_FINGER_1"/>
    <property type="match status" value="1"/>
</dbReference>
<evidence type="ECO:0000313" key="13">
    <source>
        <dbReference type="EMBL" id="PMD60260.1"/>
    </source>
</evidence>
<dbReference type="PANTHER" id="PTHR10071:SF281">
    <property type="entry name" value="BOX A-BINDING FACTOR-RELATED"/>
    <property type="match status" value="1"/>
</dbReference>
<dbReference type="PRINTS" id="PR00619">
    <property type="entry name" value="GATAZNFINGER"/>
</dbReference>
<dbReference type="InterPro" id="IPR011011">
    <property type="entry name" value="Znf_FYVE_PHD"/>
</dbReference>
<feature type="compositionally biased region" description="Basic and acidic residues" evidence="10">
    <location>
        <begin position="124"/>
        <end position="138"/>
    </location>
</feature>
<dbReference type="GO" id="GO:0045944">
    <property type="term" value="P:positive regulation of transcription by RNA polymerase II"/>
    <property type="evidence" value="ECO:0007669"/>
    <property type="project" value="TreeGrafter"/>
</dbReference>
<dbReference type="CDD" id="cd00202">
    <property type="entry name" value="ZnF_GATA"/>
    <property type="match status" value="1"/>
</dbReference>
<dbReference type="EMBL" id="KZ613791">
    <property type="protein sequence ID" value="PMD60260.1"/>
    <property type="molecule type" value="Genomic_DNA"/>
</dbReference>
<dbReference type="PROSITE" id="PS01359">
    <property type="entry name" value="ZF_PHD_1"/>
    <property type="match status" value="1"/>
</dbReference>
<gene>
    <name evidence="13" type="ORF">K444DRAFT_663412</name>
</gene>
<dbReference type="GO" id="GO:0008270">
    <property type="term" value="F:zinc ion binding"/>
    <property type="evidence" value="ECO:0007669"/>
    <property type="project" value="UniProtKB-KW"/>
</dbReference>
<dbReference type="STRING" id="1095630.A0A2J6TB51"/>
<feature type="compositionally biased region" description="Polar residues" evidence="10">
    <location>
        <begin position="195"/>
        <end position="204"/>
    </location>
</feature>
<dbReference type="GeneID" id="36594907"/>
<sequence length="840" mass="91002">MTRSKKPRKQQQEGAKKKRARRKKSSVPKDSFLELPCSICKGFDHEKVLLLCDTCDHPYHTYCVGLEALPPEEEEWFCTRCSRDVPPPVTRPEKVLSANELLPQSLFPTKKESAEGEDLDNPDEMQKKEALATQREQEEAARLLKQNNTNNTASNAPSGIAQLRKSSDQVPTNAANTGQVGHPDKTNQDDFIFSDNISTPTGIMSRSPELSKKEAENSANFVASATAIKMRESPTDLSPQVPTVNKIIMPDDPDPETDLNEYSLDQPPEIIHYKFPEIPFQLDTSNLEYDPTITCTTPHQQNFPFSPTHSPLVQHGSFPDIYNNVSMPSSLLNSNDCCSTYPSAVSTPQPIPENQDVYFQQRDIDMRHQRPHTFSHGPSSLSNSMAPQYVYNANGGSIFTAVTAGGQSNSSTAGCSGMAQRINPWQIFQFDYPARLPGNPMGNENMFSFGANSDGDEEEGGVFADRIMKHESVLSPIENPSMEMEPGSFQWNADLLGEFNTQATHYRGGGSADMGSVEWDGSGSSLSRTHASTQSVSDNRSRNGNDRRQNIPRTASVPNTALMGQPAGMLEQMSNPNSPPDLSNTSVKSAVSSLPSPRRSKHGSSMNLAGAAAQDKNGVPMTCTNCATQKTPLWRRNPEGHSLCNACGLFLKLHGVVRPLAMKTDVIKKRNRGCGPGRSFPAKGPRGESPGQPTSASKRKRGKDPIAATAPAAPTTQATTPTSKCGRPVNECHIPSSVTDSDRAGGSTSSTAGSSIAVSMPQSHADMIPKCQRRHSESVSAIESTDVDSLEKHTRFNEAVKSVDMGTVSSSNSGVCLGTVGLAGGSGTEPQNWEWLTMSL</sequence>
<keyword evidence="5" id="KW-0805">Transcription regulation</keyword>
<feature type="compositionally biased region" description="Low complexity" evidence="10">
    <location>
        <begin position="744"/>
        <end position="759"/>
    </location>
</feature>
<evidence type="ECO:0000256" key="2">
    <source>
        <dbReference type="ARBA" id="ARBA00022723"/>
    </source>
</evidence>
<reference evidence="13 14" key="1">
    <citation type="submission" date="2016-04" db="EMBL/GenBank/DDBJ databases">
        <title>A degradative enzymes factory behind the ericoid mycorrhizal symbiosis.</title>
        <authorList>
            <consortium name="DOE Joint Genome Institute"/>
            <person name="Martino E."/>
            <person name="Morin E."/>
            <person name="Grelet G."/>
            <person name="Kuo A."/>
            <person name="Kohler A."/>
            <person name="Daghino S."/>
            <person name="Barry K."/>
            <person name="Choi C."/>
            <person name="Cichocki N."/>
            <person name="Clum A."/>
            <person name="Copeland A."/>
            <person name="Hainaut M."/>
            <person name="Haridas S."/>
            <person name="Labutti K."/>
            <person name="Lindquist E."/>
            <person name="Lipzen A."/>
            <person name="Khouja H.-R."/>
            <person name="Murat C."/>
            <person name="Ohm R."/>
            <person name="Olson A."/>
            <person name="Spatafora J."/>
            <person name="Veneault-Fourrey C."/>
            <person name="Henrissat B."/>
            <person name="Grigoriev I."/>
            <person name="Martin F."/>
            <person name="Perotto S."/>
        </authorList>
    </citation>
    <scope>NUCLEOTIDE SEQUENCE [LARGE SCALE GENOMIC DNA]</scope>
    <source>
        <strain evidence="13 14">E</strain>
    </source>
</reference>
<feature type="region of interest" description="Disordered" evidence="10">
    <location>
        <begin position="517"/>
        <end position="613"/>
    </location>
</feature>
<feature type="compositionally biased region" description="Basic and acidic residues" evidence="10">
    <location>
        <begin position="539"/>
        <end position="549"/>
    </location>
</feature>
<organism evidence="13 14">
    <name type="scientific">Hyaloscypha bicolor E</name>
    <dbReference type="NCBI Taxonomy" id="1095630"/>
    <lineage>
        <taxon>Eukaryota</taxon>
        <taxon>Fungi</taxon>
        <taxon>Dikarya</taxon>
        <taxon>Ascomycota</taxon>
        <taxon>Pezizomycotina</taxon>
        <taxon>Leotiomycetes</taxon>
        <taxon>Helotiales</taxon>
        <taxon>Hyaloscyphaceae</taxon>
        <taxon>Hyaloscypha</taxon>
        <taxon>Hyaloscypha bicolor</taxon>
    </lineage>
</organism>
<evidence type="ECO:0008006" key="15">
    <source>
        <dbReference type="Google" id="ProtNLM"/>
    </source>
</evidence>
<dbReference type="GO" id="GO:0005634">
    <property type="term" value="C:nucleus"/>
    <property type="evidence" value="ECO:0007669"/>
    <property type="project" value="UniProtKB-SubCell"/>
</dbReference>
<keyword evidence="2" id="KW-0479">Metal-binding</keyword>
<feature type="compositionally biased region" description="Basic residues" evidence="10">
    <location>
        <begin position="16"/>
        <end position="26"/>
    </location>
</feature>
<keyword evidence="4" id="KW-0862">Zinc</keyword>
<dbReference type="SUPFAM" id="SSF57903">
    <property type="entry name" value="FYVE/PHD zinc finger"/>
    <property type="match status" value="1"/>
</dbReference>
<dbReference type="PROSITE" id="PS50114">
    <property type="entry name" value="GATA_ZN_FINGER_2"/>
    <property type="match status" value="1"/>
</dbReference>